<dbReference type="HOGENOM" id="CLU_2817668_0_0_1"/>
<accession>F6H753</accession>
<dbReference type="STRING" id="29760.F6H753"/>
<dbReference type="EMBL" id="FN595247">
    <property type="protein sequence ID" value="CCB48076.1"/>
    <property type="molecule type" value="Genomic_DNA"/>
</dbReference>
<dbReference type="PaxDb" id="29760-VIT_16s0098g01210.t01"/>
<evidence type="ECO:0000313" key="3">
    <source>
        <dbReference type="Proteomes" id="UP000009183"/>
    </source>
</evidence>
<sequence length="67" mass="7123">MVIYLVYLLAKQTAAAIKASPAKAVTAMANPALEVAVADDQSPPPEVPEMSIEMTELPFRGFCSITN</sequence>
<evidence type="ECO:0000256" key="1">
    <source>
        <dbReference type="SAM" id="SignalP"/>
    </source>
</evidence>
<keyword evidence="3" id="KW-1185">Reference proteome</keyword>
<dbReference type="Proteomes" id="UP000009183">
    <property type="component" value="Chromosome 16"/>
</dbReference>
<dbReference type="InParanoid" id="F6H753"/>
<feature type="chain" id="PRO_5003335471" evidence="1">
    <location>
        <begin position="17"/>
        <end position="67"/>
    </location>
</feature>
<organism evidence="2 3">
    <name type="scientific">Vitis vinifera</name>
    <name type="common">Grape</name>
    <dbReference type="NCBI Taxonomy" id="29760"/>
    <lineage>
        <taxon>Eukaryota</taxon>
        <taxon>Viridiplantae</taxon>
        <taxon>Streptophyta</taxon>
        <taxon>Embryophyta</taxon>
        <taxon>Tracheophyta</taxon>
        <taxon>Spermatophyta</taxon>
        <taxon>Magnoliopsida</taxon>
        <taxon>eudicotyledons</taxon>
        <taxon>Gunneridae</taxon>
        <taxon>Pentapetalae</taxon>
        <taxon>rosids</taxon>
        <taxon>Vitales</taxon>
        <taxon>Vitaceae</taxon>
        <taxon>Viteae</taxon>
        <taxon>Vitis</taxon>
    </lineage>
</organism>
<evidence type="ECO:0000313" key="2">
    <source>
        <dbReference type="EMBL" id="CCB48076.1"/>
    </source>
</evidence>
<feature type="signal peptide" evidence="1">
    <location>
        <begin position="1"/>
        <end position="16"/>
    </location>
</feature>
<name>F6H753_VITVI</name>
<dbReference type="AlphaFoldDB" id="F6H753"/>
<gene>
    <name evidence="2" type="ordered locus">VIT_16s0098g01210</name>
</gene>
<reference evidence="3" key="1">
    <citation type="journal article" date="2007" name="Nature">
        <title>The grapevine genome sequence suggests ancestral hexaploidization in major angiosperm phyla.</title>
        <authorList>
            <consortium name="The French-Italian Public Consortium for Grapevine Genome Characterization."/>
            <person name="Jaillon O."/>
            <person name="Aury J.-M."/>
            <person name="Noel B."/>
            <person name="Policriti A."/>
            <person name="Clepet C."/>
            <person name="Casagrande A."/>
            <person name="Choisne N."/>
            <person name="Aubourg S."/>
            <person name="Vitulo N."/>
            <person name="Jubin C."/>
            <person name="Vezzi A."/>
            <person name="Legeai F."/>
            <person name="Hugueney P."/>
            <person name="Dasilva C."/>
            <person name="Horner D."/>
            <person name="Mica E."/>
            <person name="Jublot D."/>
            <person name="Poulain J."/>
            <person name="Bruyere C."/>
            <person name="Billault A."/>
            <person name="Segurens B."/>
            <person name="Gouyvenoux M."/>
            <person name="Ugarte E."/>
            <person name="Cattonaro F."/>
            <person name="Anthouard V."/>
            <person name="Vico V."/>
            <person name="Del Fabbro C."/>
            <person name="Alaux M."/>
            <person name="Di Gaspero G."/>
            <person name="Dumas V."/>
            <person name="Felice N."/>
            <person name="Paillard S."/>
            <person name="Juman I."/>
            <person name="Moroldo M."/>
            <person name="Scalabrin S."/>
            <person name="Canaguier A."/>
            <person name="Le Clainche I."/>
            <person name="Malacrida G."/>
            <person name="Durand E."/>
            <person name="Pesole G."/>
            <person name="Laucou V."/>
            <person name="Chatelet P."/>
            <person name="Merdinoglu D."/>
            <person name="Delledonne M."/>
            <person name="Pezzotti M."/>
            <person name="Lecharny A."/>
            <person name="Scarpelli C."/>
            <person name="Artiguenave F."/>
            <person name="Pe M.E."/>
            <person name="Valle G."/>
            <person name="Morgante M."/>
            <person name="Caboche M."/>
            <person name="Adam-Blondon A.-F."/>
            <person name="Weissenbach J."/>
            <person name="Quetier F."/>
            <person name="Wincker P."/>
        </authorList>
    </citation>
    <scope>NUCLEOTIDE SEQUENCE [LARGE SCALE GENOMIC DNA]</scope>
    <source>
        <strain evidence="3">cv. Pinot noir / PN40024</strain>
    </source>
</reference>
<keyword evidence="1" id="KW-0732">Signal</keyword>
<proteinExistence type="predicted"/>
<protein>
    <submittedName>
        <fullName evidence="2">Uncharacterized protein</fullName>
    </submittedName>
</protein>